<feature type="transmembrane region" description="Helical" evidence="1">
    <location>
        <begin position="15"/>
        <end position="38"/>
    </location>
</feature>
<keyword evidence="1" id="KW-1133">Transmembrane helix</keyword>
<protein>
    <submittedName>
        <fullName evidence="2">Uncharacterized protein</fullName>
    </submittedName>
</protein>
<evidence type="ECO:0000313" key="2">
    <source>
        <dbReference type="EMBL" id="TQE42858.1"/>
    </source>
</evidence>
<accession>A0A540R557</accession>
<proteinExistence type="predicted"/>
<dbReference type="EMBL" id="VHIR01000016">
    <property type="protein sequence ID" value="TQE42858.1"/>
    <property type="molecule type" value="Genomic_DNA"/>
</dbReference>
<evidence type="ECO:0000313" key="3">
    <source>
        <dbReference type="Proteomes" id="UP000318080"/>
    </source>
</evidence>
<keyword evidence="1" id="KW-0472">Membrane</keyword>
<sequence>MSAPAFSYRLQPPRMGAGLTAVLLSAAVLLFAPTVYWLTLPDQLRPAEPLVIGDVAVPMECTPTAGLLPSEGWYCGDTTVTVTETPGVADAELAARRALRNIAFGTAPAGPVAVSGSTLVLADAPTGAAALILPAPNEAPEENTAFVVTFEGADAASVLAPTWQAATGEALPATITDELAHIDSHDGFEPALPQAVNV</sequence>
<dbReference type="Proteomes" id="UP000318080">
    <property type="component" value="Unassembled WGS sequence"/>
</dbReference>
<comment type="caution">
    <text evidence="2">The sequence shown here is derived from an EMBL/GenBank/DDBJ whole genome shotgun (WGS) entry which is preliminary data.</text>
</comment>
<name>A0A540R557_9CORY</name>
<gene>
    <name evidence="2" type="ORF">EJK80_10070</name>
</gene>
<organism evidence="2 3">
    <name type="scientific">Corynebacterium phoceense</name>
    <dbReference type="NCBI Taxonomy" id="1686286"/>
    <lineage>
        <taxon>Bacteria</taxon>
        <taxon>Bacillati</taxon>
        <taxon>Actinomycetota</taxon>
        <taxon>Actinomycetes</taxon>
        <taxon>Mycobacteriales</taxon>
        <taxon>Corynebacteriaceae</taxon>
        <taxon>Corynebacterium</taxon>
    </lineage>
</organism>
<dbReference type="RefSeq" id="WP_141629142.1">
    <property type="nucleotide sequence ID" value="NZ_VHIR01000016.1"/>
</dbReference>
<keyword evidence="3" id="KW-1185">Reference proteome</keyword>
<evidence type="ECO:0000256" key="1">
    <source>
        <dbReference type="SAM" id="Phobius"/>
    </source>
</evidence>
<dbReference type="STRING" id="1686286.GCA_900092335_00667"/>
<keyword evidence="1" id="KW-0812">Transmembrane</keyword>
<dbReference type="AlphaFoldDB" id="A0A540R557"/>
<reference evidence="2 3" key="1">
    <citation type="submission" date="2019-06" db="EMBL/GenBank/DDBJ databases">
        <title>Draft genome of C. phoceense Strain 272.</title>
        <authorList>
            <person name="Pacheco L.G.C."/>
            <person name="Barberis C.M."/>
            <person name="Almuzara M.N."/>
            <person name="Traglia G.M."/>
            <person name="Santos C.S."/>
            <person name="Rocha D.J.P.G."/>
            <person name="Aguiar E.R.G.R."/>
            <person name="Vay C.A."/>
        </authorList>
    </citation>
    <scope>NUCLEOTIDE SEQUENCE [LARGE SCALE GENOMIC DNA]</scope>
    <source>
        <strain evidence="2 3">272</strain>
    </source>
</reference>